<evidence type="ECO:0000256" key="2">
    <source>
        <dbReference type="PIRSR" id="PIRSR005962-1"/>
    </source>
</evidence>
<name>A0A8J7IBQ9_9RHOB</name>
<accession>A0A8J7IBQ9</accession>
<reference evidence="4" key="1">
    <citation type="submission" date="2020-10" db="EMBL/GenBank/DDBJ databases">
        <title>Paenihalocynthiibacter styelae gen. nov., sp. nov., isolated from stalked sea squirt Styela clava.</title>
        <authorList>
            <person name="Kim Y.-O."/>
            <person name="Yoon J.-H."/>
        </authorList>
    </citation>
    <scope>NUCLEOTIDE SEQUENCE</scope>
    <source>
        <strain evidence="4">MYP1-1</strain>
    </source>
</reference>
<dbReference type="AlphaFoldDB" id="A0A8J7IBQ9"/>
<dbReference type="Pfam" id="PF01546">
    <property type="entry name" value="Peptidase_M20"/>
    <property type="match status" value="1"/>
</dbReference>
<feature type="domain" description="Peptidase M20 dimerisation" evidence="3">
    <location>
        <begin position="181"/>
        <end position="281"/>
    </location>
</feature>
<dbReference type="Proteomes" id="UP000640583">
    <property type="component" value="Unassembled WGS sequence"/>
</dbReference>
<dbReference type="RefSeq" id="WP_228847422.1">
    <property type="nucleotide sequence ID" value="NZ_JADCKQ010000002.1"/>
</dbReference>
<feature type="binding site" evidence="2">
    <location>
        <position position="100"/>
    </location>
    <ligand>
        <name>Mn(2+)</name>
        <dbReference type="ChEBI" id="CHEBI:29035"/>
        <label>2</label>
    </ligand>
</feature>
<proteinExistence type="predicted"/>
<keyword evidence="2" id="KW-0464">Manganese</keyword>
<organism evidence="4 5">
    <name type="scientific">Halocynthiibacter styelae</name>
    <dbReference type="NCBI Taxonomy" id="2761955"/>
    <lineage>
        <taxon>Bacteria</taxon>
        <taxon>Pseudomonadati</taxon>
        <taxon>Pseudomonadota</taxon>
        <taxon>Alphaproteobacteria</taxon>
        <taxon>Rhodobacterales</taxon>
        <taxon>Paracoccaceae</taxon>
        <taxon>Halocynthiibacter</taxon>
    </lineage>
</organism>
<dbReference type="SUPFAM" id="SSF53187">
    <property type="entry name" value="Zn-dependent exopeptidases"/>
    <property type="match status" value="1"/>
</dbReference>
<dbReference type="GO" id="GO:0016787">
    <property type="term" value="F:hydrolase activity"/>
    <property type="evidence" value="ECO:0007669"/>
    <property type="project" value="UniProtKB-KW"/>
</dbReference>
<evidence type="ECO:0000313" key="4">
    <source>
        <dbReference type="EMBL" id="MBI1492493.1"/>
    </source>
</evidence>
<keyword evidence="2" id="KW-0479">Metal-binding</keyword>
<dbReference type="EMBL" id="JADCKQ010000002">
    <property type="protein sequence ID" value="MBI1492493.1"/>
    <property type="molecule type" value="Genomic_DNA"/>
</dbReference>
<dbReference type="InterPro" id="IPR002933">
    <property type="entry name" value="Peptidase_M20"/>
</dbReference>
<dbReference type="SUPFAM" id="SSF55031">
    <property type="entry name" value="Bacterial exopeptidase dimerisation domain"/>
    <property type="match status" value="1"/>
</dbReference>
<feature type="binding site" evidence="2">
    <location>
        <position position="98"/>
    </location>
    <ligand>
        <name>Mn(2+)</name>
        <dbReference type="ChEBI" id="CHEBI:29035"/>
        <label>2</label>
    </ligand>
</feature>
<feature type="binding site" evidence="2">
    <location>
        <position position="354"/>
    </location>
    <ligand>
        <name>Mn(2+)</name>
        <dbReference type="ChEBI" id="CHEBI:29035"/>
        <label>2</label>
    </ligand>
</feature>
<dbReference type="InterPro" id="IPR036264">
    <property type="entry name" value="Bact_exopeptidase_dim_dom"/>
</dbReference>
<dbReference type="Gene3D" id="3.40.630.10">
    <property type="entry name" value="Zn peptidases"/>
    <property type="match status" value="1"/>
</dbReference>
<protein>
    <submittedName>
        <fullName evidence="4">Amidohydrolase</fullName>
    </submittedName>
</protein>
<evidence type="ECO:0000313" key="5">
    <source>
        <dbReference type="Proteomes" id="UP000640583"/>
    </source>
</evidence>
<sequence length="381" mass="40643">MLSNSDIVELTQFRCHLHEKPELSGEEYETAKMVTEFMQNTVPDEVLTDLGETGVALVYNGAEPGPTVMVRAELDALPIEELTEVAHKSQIAGKGHLCGHDGHMVMVCAVGRMMAKQRPAKGRVVLLFQPAEETGQGARAVRDDARFAQIKPDVALSLHNLPGLPLGHVAIAEGPANCASRGIRIELTGKTAHASMPETGVSPMQAVAALMPGLTELGSGGKLVPGYRLVTVTHAEMGEAVFGVTPGHAVVLGTLRCLQDADMATLCEEAEALISEVAKRDGLQVKLSYHDVFHACTNAADPTAVLKRAVEQRNVPLIEDAGPMRWSEDFGLFGYGAQSAMFLLGSGTDQPQLHNPDYDFPDDLIPVGAGIFEAAIREILG</sequence>
<dbReference type="GO" id="GO:0046872">
    <property type="term" value="F:metal ion binding"/>
    <property type="evidence" value="ECO:0007669"/>
    <property type="project" value="UniProtKB-KW"/>
</dbReference>
<dbReference type="InterPro" id="IPR011650">
    <property type="entry name" value="Peptidase_M20_dimer"/>
</dbReference>
<dbReference type="Pfam" id="PF07687">
    <property type="entry name" value="M20_dimer"/>
    <property type="match status" value="1"/>
</dbReference>
<feature type="binding site" evidence="2">
    <location>
        <position position="133"/>
    </location>
    <ligand>
        <name>Mn(2+)</name>
        <dbReference type="ChEBI" id="CHEBI:29035"/>
        <label>2</label>
    </ligand>
</feature>
<dbReference type="PIRSF" id="PIRSF005962">
    <property type="entry name" value="Pept_M20D_amidohydro"/>
    <property type="match status" value="1"/>
</dbReference>
<dbReference type="NCBIfam" id="TIGR01891">
    <property type="entry name" value="amidohydrolases"/>
    <property type="match status" value="1"/>
</dbReference>
<dbReference type="PANTHER" id="PTHR11014">
    <property type="entry name" value="PEPTIDASE M20 FAMILY MEMBER"/>
    <property type="match status" value="1"/>
</dbReference>
<gene>
    <name evidence="4" type="ORF">H1D41_02455</name>
</gene>
<evidence type="ECO:0000259" key="3">
    <source>
        <dbReference type="Pfam" id="PF07687"/>
    </source>
</evidence>
<keyword evidence="5" id="KW-1185">Reference proteome</keyword>
<dbReference type="PANTHER" id="PTHR11014:SF169">
    <property type="entry name" value="CLAN MH, FAMILY M20, PEPTIDASE T-LIKE METALLOPEPTIDASE"/>
    <property type="match status" value="1"/>
</dbReference>
<keyword evidence="1" id="KW-0378">Hydrolase</keyword>
<feature type="binding site" evidence="2">
    <location>
        <position position="159"/>
    </location>
    <ligand>
        <name>Mn(2+)</name>
        <dbReference type="ChEBI" id="CHEBI:29035"/>
        <label>2</label>
    </ligand>
</feature>
<comment type="caution">
    <text evidence="4">The sequence shown here is derived from an EMBL/GenBank/DDBJ whole genome shotgun (WGS) entry which is preliminary data.</text>
</comment>
<comment type="cofactor">
    <cofactor evidence="2">
        <name>Mn(2+)</name>
        <dbReference type="ChEBI" id="CHEBI:29035"/>
    </cofactor>
    <text evidence="2">The Mn(2+) ion enhances activity.</text>
</comment>
<dbReference type="Gene3D" id="3.30.70.360">
    <property type="match status" value="1"/>
</dbReference>
<dbReference type="InterPro" id="IPR017439">
    <property type="entry name" value="Amidohydrolase"/>
</dbReference>
<evidence type="ECO:0000256" key="1">
    <source>
        <dbReference type="ARBA" id="ARBA00022801"/>
    </source>
</evidence>